<accession>A0A7W6Y1Z0</accession>
<evidence type="ECO:0000256" key="1">
    <source>
        <dbReference type="ARBA" id="ARBA00009437"/>
    </source>
</evidence>
<dbReference type="SUPFAM" id="SSF46785">
    <property type="entry name" value="Winged helix' DNA-binding domain"/>
    <property type="match status" value="1"/>
</dbReference>
<evidence type="ECO:0000256" key="4">
    <source>
        <dbReference type="ARBA" id="ARBA00023163"/>
    </source>
</evidence>
<protein>
    <submittedName>
        <fullName evidence="8">DNA-binding transcriptional LysR family regulator</fullName>
    </submittedName>
</protein>
<dbReference type="GO" id="GO:0003677">
    <property type="term" value="F:DNA binding"/>
    <property type="evidence" value="ECO:0007669"/>
    <property type="project" value="UniProtKB-KW"/>
</dbReference>
<sequence length="292" mass="31611">MDTRHMRYFVALAETLHFGQAAARMNMSQPPFSRQIAAIEKALGVRLFERNSRNVVLTTAGKHFLNDCRSVLAGFEAACRDVQLVANGAKGELRLGFTMYAAQGIVPKLVRLLSDAAPDVRLVLEERLPSDIDELLLEARLDAAVTLGNPTAPHLRTRLLARDRLRLIVHSDHPLASAEKVGAQALASERLIAAPASVVPTLRSAIGAYCAADGIVPHFALEPRLQHTIIRLVGEGLGVALIPQSLCSDLGETIVSRPLIDPPEFDVVLCAPTASKNPAVARLFELVKQLSF</sequence>
<dbReference type="GO" id="GO:0003700">
    <property type="term" value="F:DNA-binding transcription factor activity"/>
    <property type="evidence" value="ECO:0007669"/>
    <property type="project" value="InterPro"/>
</dbReference>
<evidence type="ECO:0000256" key="3">
    <source>
        <dbReference type="ARBA" id="ARBA00023125"/>
    </source>
</evidence>
<evidence type="ECO:0000259" key="5">
    <source>
        <dbReference type="PROSITE" id="PS50931"/>
    </source>
</evidence>
<dbReference type="PANTHER" id="PTHR30346:SF30">
    <property type="entry name" value="SMALL NEUTRAL PROTEASE REGULATORY PROTEIN"/>
    <property type="match status" value="1"/>
</dbReference>
<dbReference type="InterPro" id="IPR000847">
    <property type="entry name" value="LysR_HTH_N"/>
</dbReference>
<dbReference type="Gene3D" id="3.40.190.10">
    <property type="entry name" value="Periplasmic binding protein-like II"/>
    <property type="match status" value="2"/>
</dbReference>
<evidence type="ECO:0000313" key="7">
    <source>
        <dbReference type="EMBL" id="MBB4412781.1"/>
    </source>
</evidence>
<proteinExistence type="inferred from homology"/>
<dbReference type="FunFam" id="1.10.10.10:FF:000001">
    <property type="entry name" value="LysR family transcriptional regulator"/>
    <property type="match status" value="1"/>
</dbReference>
<dbReference type="CDD" id="cd08414">
    <property type="entry name" value="PBP2_LTTR_aromatics_like"/>
    <property type="match status" value="1"/>
</dbReference>
<keyword evidence="2" id="KW-0805">Transcription regulation</keyword>
<evidence type="ECO:0000313" key="9">
    <source>
        <dbReference type="Proteomes" id="UP000520770"/>
    </source>
</evidence>
<dbReference type="InterPro" id="IPR036388">
    <property type="entry name" value="WH-like_DNA-bd_sf"/>
</dbReference>
<dbReference type="EMBL" id="JACIHM010000004">
    <property type="protein sequence ID" value="MBB4447413.1"/>
    <property type="molecule type" value="Genomic_DNA"/>
</dbReference>
<dbReference type="GO" id="GO:0032993">
    <property type="term" value="C:protein-DNA complex"/>
    <property type="evidence" value="ECO:0007669"/>
    <property type="project" value="TreeGrafter"/>
</dbReference>
<dbReference type="EMBL" id="JACIGY010000004">
    <property type="protein sequence ID" value="MBB4412781.1"/>
    <property type="molecule type" value="Genomic_DNA"/>
</dbReference>
<dbReference type="Gene3D" id="1.10.10.10">
    <property type="entry name" value="Winged helix-like DNA-binding domain superfamily/Winged helix DNA-binding domain"/>
    <property type="match status" value="1"/>
</dbReference>
<keyword evidence="4" id="KW-0804">Transcription</keyword>
<evidence type="ECO:0000313" key="11">
    <source>
        <dbReference type="Proteomes" id="UP000576087"/>
    </source>
</evidence>
<evidence type="ECO:0000313" key="8">
    <source>
        <dbReference type="EMBL" id="MBB4447413.1"/>
    </source>
</evidence>
<dbReference type="Pfam" id="PF03466">
    <property type="entry name" value="LysR_substrate"/>
    <property type="match status" value="1"/>
</dbReference>
<evidence type="ECO:0000256" key="2">
    <source>
        <dbReference type="ARBA" id="ARBA00023015"/>
    </source>
</evidence>
<keyword evidence="10" id="KW-1185">Reference proteome</keyword>
<name>A0A7W6Y1Z0_9HYPH</name>
<dbReference type="Pfam" id="PF00126">
    <property type="entry name" value="HTH_1"/>
    <property type="match status" value="1"/>
</dbReference>
<gene>
    <name evidence="7" type="ORF">GGE31_003295</name>
    <name evidence="6" type="ORF">GGE33_002740</name>
    <name evidence="8" type="ORF">GGE35_003236</name>
</gene>
<dbReference type="Proteomes" id="UP000524535">
    <property type="component" value="Unassembled WGS sequence"/>
</dbReference>
<dbReference type="Proteomes" id="UP000520770">
    <property type="component" value="Unassembled WGS sequence"/>
</dbReference>
<comment type="similarity">
    <text evidence="1">Belongs to the LysR transcriptional regulatory family.</text>
</comment>
<keyword evidence="3 8" id="KW-0238">DNA-binding</keyword>
<dbReference type="PANTHER" id="PTHR30346">
    <property type="entry name" value="TRANSCRIPTIONAL DUAL REGULATOR HCAR-RELATED"/>
    <property type="match status" value="1"/>
</dbReference>
<dbReference type="RefSeq" id="WP_183823731.1">
    <property type="nucleotide sequence ID" value="NZ_JACIGW010000002.1"/>
</dbReference>
<feature type="domain" description="HTH lysR-type" evidence="5">
    <location>
        <begin position="1"/>
        <end position="58"/>
    </location>
</feature>
<dbReference type="PROSITE" id="PS50931">
    <property type="entry name" value="HTH_LYSR"/>
    <property type="match status" value="1"/>
</dbReference>
<evidence type="ECO:0000313" key="6">
    <source>
        <dbReference type="EMBL" id="MBB4348998.1"/>
    </source>
</evidence>
<dbReference type="PRINTS" id="PR00039">
    <property type="entry name" value="HTHLYSR"/>
</dbReference>
<dbReference type="InterPro" id="IPR036390">
    <property type="entry name" value="WH_DNA-bd_sf"/>
</dbReference>
<reference evidence="9 10" key="1">
    <citation type="submission" date="2020-08" db="EMBL/GenBank/DDBJ databases">
        <title>Genomic Encyclopedia of Type Strains, Phase IV (KMG-V): Genome sequencing to study the core and pangenomes of soil and plant-associated prokaryotes.</title>
        <authorList>
            <person name="Whitman W."/>
        </authorList>
    </citation>
    <scope>NUCLEOTIDE SEQUENCE [LARGE SCALE GENOMIC DNA]</scope>
    <source>
        <strain evidence="7 10">SEMIA 444</strain>
        <strain evidence="6 9">SEMIA 448</strain>
        <strain evidence="8 11">SEMIA 452</strain>
    </source>
</reference>
<dbReference type="EMBL" id="JACIGW010000002">
    <property type="protein sequence ID" value="MBB4348998.1"/>
    <property type="molecule type" value="Genomic_DNA"/>
</dbReference>
<comment type="caution">
    <text evidence="8">The sequence shown here is derived from an EMBL/GenBank/DDBJ whole genome shotgun (WGS) entry which is preliminary data.</text>
</comment>
<dbReference type="Proteomes" id="UP000576087">
    <property type="component" value="Unassembled WGS sequence"/>
</dbReference>
<dbReference type="SUPFAM" id="SSF53850">
    <property type="entry name" value="Periplasmic binding protein-like II"/>
    <property type="match status" value="1"/>
</dbReference>
<dbReference type="InterPro" id="IPR005119">
    <property type="entry name" value="LysR_subst-bd"/>
</dbReference>
<organism evidence="8 11">
    <name type="scientific">Aliirhizobium cellulosilyticum</name>
    <dbReference type="NCBI Taxonomy" id="393664"/>
    <lineage>
        <taxon>Bacteria</taxon>
        <taxon>Pseudomonadati</taxon>
        <taxon>Pseudomonadota</taxon>
        <taxon>Alphaproteobacteria</taxon>
        <taxon>Hyphomicrobiales</taxon>
        <taxon>Rhizobiaceae</taxon>
        <taxon>Aliirhizobium</taxon>
    </lineage>
</organism>
<evidence type="ECO:0000313" key="10">
    <source>
        <dbReference type="Proteomes" id="UP000524535"/>
    </source>
</evidence>
<dbReference type="AlphaFoldDB" id="A0A7W6Y1Z0"/>